<feature type="transmembrane region" description="Helical" evidence="10">
    <location>
        <begin position="292"/>
        <end position="317"/>
    </location>
</feature>
<dbReference type="InterPro" id="IPR050368">
    <property type="entry name" value="ClC-type_chloride_channel"/>
</dbReference>
<feature type="transmembrane region" description="Helical" evidence="10">
    <location>
        <begin position="258"/>
        <end position="280"/>
    </location>
</feature>
<feature type="transmembrane region" description="Helical" evidence="10">
    <location>
        <begin position="380"/>
        <end position="397"/>
    </location>
</feature>
<comment type="subcellular location">
    <subcellularLocation>
        <location evidence="1">Membrane</location>
        <topology evidence="1">Multi-pass membrane protein</topology>
    </subcellularLocation>
</comment>
<feature type="transmembrane region" description="Helical" evidence="10">
    <location>
        <begin position="188"/>
        <end position="205"/>
    </location>
</feature>
<evidence type="ECO:0000256" key="5">
    <source>
        <dbReference type="ARBA" id="ARBA00023065"/>
    </source>
</evidence>
<evidence type="ECO:0000256" key="2">
    <source>
        <dbReference type="ARBA" id="ARBA00022448"/>
    </source>
</evidence>
<comment type="caution">
    <text evidence="11">The sequence shown here is derived from an EMBL/GenBank/DDBJ whole genome shotgun (WGS) entry which is preliminary data.</text>
</comment>
<feature type="transmembrane region" description="Helical" evidence="10">
    <location>
        <begin position="44"/>
        <end position="67"/>
    </location>
</feature>
<organism evidence="11 12">
    <name type="scientific">Halanaerobacter jeridensis</name>
    <dbReference type="NCBI Taxonomy" id="706427"/>
    <lineage>
        <taxon>Bacteria</taxon>
        <taxon>Bacillati</taxon>
        <taxon>Bacillota</taxon>
        <taxon>Clostridia</taxon>
        <taxon>Halanaerobiales</taxon>
        <taxon>Halobacteroidaceae</taxon>
        <taxon>Halanaerobacter</taxon>
    </lineage>
</organism>
<keyword evidence="6 10" id="KW-0472">Membrane</keyword>
<keyword evidence="12" id="KW-1185">Reference proteome</keyword>
<feature type="transmembrane region" description="Helical" evidence="10">
    <location>
        <begin position="225"/>
        <end position="246"/>
    </location>
</feature>
<keyword evidence="4 10" id="KW-1133">Transmembrane helix</keyword>
<dbReference type="PANTHER" id="PTHR43427:SF6">
    <property type="entry name" value="CHLORIDE CHANNEL PROTEIN CLC-E"/>
    <property type="match status" value="1"/>
</dbReference>
<sequence>MRSNFYESIVIYILKWLVLSFLLGFLGANLVLTLQLGIDSLRNLLDYTTFFTPLIGGALVGLIIYYFDDRSSGLGTNRYIEYAKRDRPISGAGKLLVTKFINSSITLGLMGVEGLVGPILLLGSSLASFIEQLAEKLQIELLTEENEYRVLNVCGAAATLGPLLGAPIGSGIFVSEVLYQSSLNYNDLFPAILSSSFGYFFYNLFYQTSSLDYNIYLPNLTPHNILLVIVVALIAGFVGQGIIWIYDGVDQWFDGLSINLIFKPLIAGIIVMLLIRIFNINEVINKVKIEQIIFTGLSAKVLISLLIFKILITVIVISSGGSVAMVDTAVVTGGLLGNLLHFVIPLPLNLLVVTGMSAILASVANVPLATIILISEIFGVNLSLAIVLGSIVGFLIGRAQTVYQYLEIE</sequence>
<keyword evidence="8" id="KW-0868">Chloride</keyword>
<dbReference type="Pfam" id="PF00654">
    <property type="entry name" value="Voltage_CLC"/>
    <property type="match status" value="2"/>
</dbReference>
<evidence type="ECO:0000256" key="7">
    <source>
        <dbReference type="ARBA" id="ARBA00023173"/>
    </source>
</evidence>
<evidence type="ECO:0000313" key="11">
    <source>
        <dbReference type="EMBL" id="MBM7557902.1"/>
    </source>
</evidence>
<dbReference type="CDD" id="cd00400">
    <property type="entry name" value="Voltage_gated_ClC"/>
    <property type="match status" value="1"/>
</dbReference>
<evidence type="ECO:0000256" key="3">
    <source>
        <dbReference type="ARBA" id="ARBA00022692"/>
    </source>
</evidence>
<accession>A0A939BQ57</accession>
<evidence type="ECO:0000313" key="12">
    <source>
        <dbReference type="Proteomes" id="UP000774000"/>
    </source>
</evidence>
<feature type="transmembrane region" description="Helical" evidence="10">
    <location>
        <begin position="105"/>
        <end position="130"/>
    </location>
</feature>
<dbReference type="EMBL" id="JAFBDQ010000019">
    <property type="protein sequence ID" value="MBM7557902.1"/>
    <property type="molecule type" value="Genomic_DNA"/>
</dbReference>
<reference evidence="11" key="1">
    <citation type="submission" date="2021-01" db="EMBL/GenBank/DDBJ databases">
        <title>Genomic Encyclopedia of Type Strains, Phase IV (KMG-IV): sequencing the most valuable type-strain genomes for metagenomic binning, comparative biology and taxonomic classification.</title>
        <authorList>
            <person name="Goeker M."/>
        </authorList>
    </citation>
    <scope>NUCLEOTIDE SEQUENCE</scope>
    <source>
        <strain evidence="11">DSM 23230</strain>
    </source>
</reference>
<dbReference type="GO" id="GO:0034707">
    <property type="term" value="C:chloride channel complex"/>
    <property type="evidence" value="ECO:0007669"/>
    <property type="project" value="UniProtKB-KW"/>
</dbReference>
<keyword evidence="7" id="KW-0869">Chloride channel</keyword>
<keyword evidence="5" id="KW-0406">Ion transport</keyword>
<dbReference type="InterPro" id="IPR014743">
    <property type="entry name" value="Cl-channel_core"/>
</dbReference>
<protein>
    <submittedName>
        <fullName evidence="11">CIC family chloride channel protein</fullName>
    </submittedName>
</protein>
<dbReference type="GO" id="GO:0005254">
    <property type="term" value="F:chloride channel activity"/>
    <property type="evidence" value="ECO:0007669"/>
    <property type="project" value="UniProtKB-KW"/>
</dbReference>
<evidence type="ECO:0000256" key="10">
    <source>
        <dbReference type="SAM" id="Phobius"/>
    </source>
</evidence>
<evidence type="ECO:0000256" key="1">
    <source>
        <dbReference type="ARBA" id="ARBA00004141"/>
    </source>
</evidence>
<dbReference type="Proteomes" id="UP000774000">
    <property type="component" value="Unassembled WGS sequence"/>
</dbReference>
<feature type="transmembrane region" description="Helical" evidence="10">
    <location>
        <begin position="150"/>
        <end position="168"/>
    </location>
</feature>
<name>A0A939BQ57_9FIRM</name>
<evidence type="ECO:0000256" key="4">
    <source>
        <dbReference type="ARBA" id="ARBA00022989"/>
    </source>
</evidence>
<keyword evidence="3 10" id="KW-0812">Transmembrane</keyword>
<keyword evidence="2" id="KW-0813">Transport</keyword>
<gene>
    <name evidence="11" type="ORF">JOC47_002770</name>
</gene>
<feature type="transmembrane region" description="Helical" evidence="10">
    <location>
        <begin position="350"/>
        <end position="374"/>
    </location>
</feature>
<evidence type="ECO:0000256" key="6">
    <source>
        <dbReference type="ARBA" id="ARBA00023136"/>
    </source>
</evidence>
<evidence type="ECO:0000256" key="9">
    <source>
        <dbReference type="ARBA" id="ARBA00023303"/>
    </source>
</evidence>
<feature type="transmembrane region" description="Helical" evidence="10">
    <location>
        <begin position="12"/>
        <end position="32"/>
    </location>
</feature>
<evidence type="ECO:0000256" key="8">
    <source>
        <dbReference type="ARBA" id="ARBA00023214"/>
    </source>
</evidence>
<dbReference type="PANTHER" id="PTHR43427">
    <property type="entry name" value="CHLORIDE CHANNEL PROTEIN CLC-E"/>
    <property type="match status" value="1"/>
</dbReference>
<dbReference type="InterPro" id="IPR001807">
    <property type="entry name" value="ClC"/>
</dbReference>
<proteinExistence type="predicted"/>
<keyword evidence="9" id="KW-0407">Ion channel</keyword>
<dbReference type="SUPFAM" id="SSF81340">
    <property type="entry name" value="Clc chloride channel"/>
    <property type="match status" value="1"/>
</dbReference>
<dbReference type="RefSeq" id="WP_204702786.1">
    <property type="nucleotide sequence ID" value="NZ_JAFBDQ010000019.1"/>
</dbReference>
<dbReference type="AlphaFoldDB" id="A0A939BQ57"/>
<dbReference type="Gene3D" id="1.10.3080.10">
    <property type="entry name" value="Clc chloride channel"/>
    <property type="match status" value="1"/>
</dbReference>